<evidence type="ECO:0000313" key="6">
    <source>
        <dbReference type="Proteomes" id="UP000189857"/>
    </source>
</evidence>
<dbReference type="PANTHER" id="PTHR45586:SF1">
    <property type="entry name" value="LIPOPOLYSACCHARIDE ASSEMBLY PROTEIN B"/>
    <property type="match status" value="1"/>
</dbReference>
<organism evidence="5 6">
    <name type="scientific">Eubacterium ruminantium</name>
    <dbReference type="NCBI Taxonomy" id="42322"/>
    <lineage>
        <taxon>Bacteria</taxon>
        <taxon>Bacillati</taxon>
        <taxon>Bacillota</taxon>
        <taxon>Clostridia</taxon>
        <taxon>Eubacteriales</taxon>
        <taxon>Eubacteriaceae</taxon>
        <taxon>Eubacterium</taxon>
    </lineage>
</organism>
<feature type="repeat" description="TPR" evidence="3">
    <location>
        <begin position="659"/>
        <end position="692"/>
    </location>
</feature>
<proteinExistence type="predicted"/>
<dbReference type="InterPro" id="IPR051012">
    <property type="entry name" value="CellSynth/LPSAsmb/PSIAsmb"/>
</dbReference>
<evidence type="ECO:0000256" key="3">
    <source>
        <dbReference type="PROSITE-ProRule" id="PRU00339"/>
    </source>
</evidence>
<dbReference type="InterPro" id="IPR019734">
    <property type="entry name" value="TPR_rpt"/>
</dbReference>
<dbReference type="SMART" id="SM00028">
    <property type="entry name" value="TPR"/>
    <property type="match status" value="7"/>
</dbReference>
<dbReference type="SUPFAM" id="SSF48452">
    <property type="entry name" value="TPR-like"/>
    <property type="match status" value="4"/>
</dbReference>
<feature type="repeat" description="TPR" evidence="3">
    <location>
        <begin position="625"/>
        <end position="658"/>
    </location>
</feature>
<evidence type="ECO:0000256" key="4">
    <source>
        <dbReference type="SAM" id="MobiDB-lite"/>
    </source>
</evidence>
<dbReference type="Gene3D" id="1.25.40.10">
    <property type="entry name" value="Tetratricopeptide repeat domain"/>
    <property type="match status" value="4"/>
</dbReference>
<evidence type="ECO:0000313" key="5">
    <source>
        <dbReference type="EMBL" id="SKA00100.1"/>
    </source>
</evidence>
<dbReference type="AlphaFoldDB" id="A0A1T4Q8G9"/>
<dbReference type="RefSeq" id="WP_078788100.1">
    <property type="nucleotide sequence ID" value="NZ_FMTO01000017.1"/>
</dbReference>
<feature type="region of interest" description="Disordered" evidence="4">
    <location>
        <begin position="52"/>
        <end position="71"/>
    </location>
</feature>
<dbReference type="PANTHER" id="PTHR45586">
    <property type="entry name" value="TPR REPEAT-CONTAINING PROTEIN PA4667"/>
    <property type="match status" value="1"/>
</dbReference>
<protein>
    <submittedName>
        <fullName evidence="5">Tetratricopeptide repeat-containing protein</fullName>
    </submittedName>
</protein>
<sequence>MSIWTILGIDETKDLDKLKNAYRAKLSENNPEDNPEGFKVLRASYEEAVRLANEKHSEEEVQDEDGSDTFNEREYNIEDPQDSEDFRMAVEDIYKNFYRRIDPKEWQRLLDTEFAVSLDTSTEAMDVILRFFMENIYIPQYIFKIFVETFSIDDRRQDLSEVYPQDYIDYFINNSIYPDMIDYRLFTGPEDADYDGYINRFADLLGAIKKGDIAEQESILQELIESSIKNPYLDINICKMQCYKGELDEALETAKSLVEKLPGNTDALTCMGDVYLDRSEYEEAKKCYEDALSINPSSIVPKVRLVEIKCYTGQPVKAKEDCLELTKERPYDAYILGLLEKCNELIIKENKEKKDEDMSDEDRHRFVLDTAWAYYQSYDAANSVKILSTIDPFDNEIIEYNNLKGRSYLVLHEPVKARECFIKWMNELDRLDSEDPFSEEGIKQLKRRPYVNYLLGSTYLQENERKKAEEYIDLALENEFEERIVAEESKCELLYDQERYSECLNMCETVLKNEKNFVAQLYLARTYFKLGNYLKALDEAYKVEKIYPYNVSPYKLEMDIYIKVKQYRDAEEIVKKYSGLNPESNLCKMMKAKILVEEKGDYVNALDIIKNIDMQVEHNDIEDKAEFYLLKGDCYQNVNGLPEAEKSYNEILKFDPDNKKVHRCLGMVYRKMLKFHEAVAAYSRQIELAGRDTDYLFRALTYKVLGEYKKADKDYDVVLQYTKPQAYVYTLSAENKLKMGEYQEAVDLFIKGYDNSTNALDKDRARFGLVEAYRYQERYEEALEEIKILCSEAGDKARANFEYASILSFLGRFEEAETVVGKMLYSSYKVDRRVYEELCNMKCAKGELSAAEKLVKKAGDEGIDTHTMELYIARLLLDRKEYAKAEKYFLRANEGSYKAFSELSEAAAGQFGGKTRYKRYKDMFLKLSDGKITPETLVETARICRLEKDFDKAERLLKEAISMNIGSFGSTILYGESYKELCKVYIASKQRSKLAEVLEQARRYMGYSEWLENLAKEMK</sequence>
<dbReference type="Pfam" id="PF13181">
    <property type="entry name" value="TPR_8"/>
    <property type="match status" value="1"/>
</dbReference>
<accession>A0A1T4Q8G9</accession>
<keyword evidence="1" id="KW-0677">Repeat</keyword>
<evidence type="ECO:0000256" key="1">
    <source>
        <dbReference type="ARBA" id="ARBA00022737"/>
    </source>
</evidence>
<feature type="repeat" description="TPR" evidence="3">
    <location>
        <begin position="265"/>
        <end position="298"/>
    </location>
</feature>
<keyword evidence="6" id="KW-1185">Reference proteome</keyword>
<gene>
    <name evidence="5" type="ORF">SAMN02745110_02309</name>
</gene>
<keyword evidence="2 3" id="KW-0802">TPR repeat</keyword>
<dbReference type="InterPro" id="IPR013105">
    <property type="entry name" value="TPR_2"/>
</dbReference>
<dbReference type="OrthoDB" id="9816462at2"/>
<reference evidence="5 6" key="1">
    <citation type="submission" date="2017-02" db="EMBL/GenBank/DDBJ databases">
        <authorList>
            <person name="Peterson S.W."/>
        </authorList>
    </citation>
    <scope>NUCLEOTIDE SEQUENCE [LARGE SCALE GENOMIC DNA]</scope>
    <source>
        <strain evidence="5 6">ATCC 17233</strain>
    </source>
</reference>
<dbReference type="EMBL" id="FUXA01000017">
    <property type="protein sequence ID" value="SKA00100.1"/>
    <property type="molecule type" value="Genomic_DNA"/>
</dbReference>
<dbReference type="InterPro" id="IPR011990">
    <property type="entry name" value="TPR-like_helical_dom_sf"/>
</dbReference>
<dbReference type="PROSITE" id="PS50005">
    <property type="entry name" value="TPR"/>
    <property type="match status" value="3"/>
</dbReference>
<evidence type="ECO:0000256" key="2">
    <source>
        <dbReference type="ARBA" id="ARBA00022803"/>
    </source>
</evidence>
<dbReference type="Proteomes" id="UP000189857">
    <property type="component" value="Unassembled WGS sequence"/>
</dbReference>
<dbReference type="PROSITE" id="PS50293">
    <property type="entry name" value="TPR_REGION"/>
    <property type="match status" value="1"/>
</dbReference>
<dbReference type="Pfam" id="PF07719">
    <property type="entry name" value="TPR_2"/>
    <property type="match status" value="1"/>
</dbReference>
<name>A0A1T4Q8G9_9FIRM</name>